<evidence type="ECO:0000256" key="12">
    <source>
        <dbReference type="ARBA" id="ARBA00023136"/>
    </source>
</evidence>
<feature type="transmembrane region" description="Helical" evidence="15">
    <location>
        <begin position="223"/>
        <end position="242"/>
    </location>
</feature>
<dbReference type="OrthoDB" id="9810730at2"/>
<dbReference type="GO" id="GO:0000155">
    <property type="term" value="F:phosphorelay sensor kinase activity"/>
    <property type="evidence" value="ECO:0007669"/>
    <property type="project" value="InterPro"/>
</dbReference>
<reference evidence="18 19" key="1">
    <citation type="submission" date="2016-10" db="EMBL/GenBank/DDBJ databases">
        <authorList>
            <person name="de Groot N.N."/>
        </authorList>
    </citation>
    <scope>NUCLEOTIDE SEQUENCE [LARGE SCALE GENOMIC DNA]</scope>
    <source>
        <strain evidence="18 19">DSM 6059</strain>
    </source>
</reference>
<dbReference type="RefSeq" id="WP_091982206.1">
    <property type="nucleotide sequence ID" value="NZ_FOLO01000007.1"/>
</dbReference>
<evidence type="ECO:0000256" key="4">
    <source>
        <dbReference type="ARBA" id="ARBA00022553"/>
    </source>
</evidence>
<feature type="coiled-coil region" evidence="14">
    <location>
        <begin position="252"/>
        <end position="293"/>
    </location>
</feature>
<evidence type="ECO:0000256" key="13">
    <source>
        <dbReference type="PROSITE-ProRule" id="PRU00169"/>
    </source>
</evidence>
<dbReference type="Pfam" id="PF00072">
    <property type="entry name" value="Response_reg"/>
    <property type="match status" value="1"/>
</dbReference>
<comment type="catalytic activity">
    <reaction evidence="1">
        <text>ATP + protein L-histidine = ADP + protein N-phospho-L-histidine.</text>
        <dbReference type="EC" id="2.7.13.3"/>
    </reaction>
</comment>
<feature type="modified residue" description="4-aspartylphosphate" evidence="13">
    <location>
        <position position="596"/>
    </location>
</feature>
<keyword evidence="10 15" id="KW-1133">Transmembrane helix</keyword>
<evidence type="ECO:0000256" key="11">
    <source>
        <dbReference type="ARBA" id="ARBA00023012"/>
    </source>
</evidence>
<dbReference type="PANTHER" id="PTHR45339">
    <property type="entry name" value="HYBRID SIGNAL TRANSDUCTION HISTIDINE KINASE J"/>
    <property type="match status" value="1"/>
</dbReference>
<dbReference type="SUPFAM" id="SSF47384">
    <property type="entry name" value="Homodimeric domain of signal transducing histidine kinase"/>
    <property type="match status" value="1"/>
</dbReference>
<keyword evidence="4 13" id="KW-0597">Phosphoprotein</keyword>
<dbReference type="FunFam" id="1.10.287.130:FF:000004">
    <property type="entry name" value="Ethylene receptor 1"/>
    <property type="match status" value="1"/>
</dbReference>
<evidence type="ECO:0000256" key="1">
    <source>
        <dbReference type="ARBA" id="ARBA00000085"/>
    </source>
</evidence>
<dbReference type="SUPFAM" id="SSF52172">
    <property type="entry name" value="CheY-like"/>
    <property type="match status" value="1"/>
</dbReference>
<sequence length="752" mass="85159">MRKNQSDLFIKIKHFWRNNPLSIIACIFIFGTTLIFFHFKQLNLQLVESITTQSTRQYVEVLKQFRSLYTSEVVNTLSKMGIEISHDYHLKNNAIPLPATLSLLLGEKMGLEGLDVKAKLYSAYPFPWRKKTGGLTGEFEKNAWQQLNLTPDKPYIEIETVEGVLSVRYAIADVMRPACVECHNTHPDTPRIGWKAGDVRGVLEVIEPLTMGVSKVNHIFVEMVSWISVLLLLGFFGFTMTVKRLIKNYQMINQSNKLLAIEIEERKQAEARIVQAKENAEFEKQQADLAKEDAISANRAKSTFLANISHEIRTPMNAILGYTQILQRDRQLNDDQLHSLSIVGKSGEHLLGLINDILDLSKMEAGATTLNMQSFDLVSLCSTLSDMFKLKAAQKKLKWNTTTDLAADALPVLGDEGKIRQILINLIGNAIKFTDKGYVNFSVCCESDNVFSFEIEDSGIGIASKYQRAVFDAFNQGDVKPEFGGSGLGLTISQKYLKLMGSELKLESEANKGCNFSFHLPLTVLENKLETEKIEQVEYLAPEQNKRILVVDDVQVNRTILHRMLDDVGFDVIDAYNGRDALNVLKNMHIDLIFTDLMMPIMDGNQLLIEVNKLDRDIPVVAISASSIRNDSEFYIEQGFDFYISKPFHFDDIYDLLKKFLKVKFIYRQNKEGEVLTNENLNSDKFVLPNEEIKQINLLCQSYQVAEVESILVKLSQEFPNNADYFATLNKFVKSYDLDGLCGFLAGGENES</sequence>
<dbReference type="PROSITE" id="PS50110">
    <property type="entry name" value="RESPONSE_REGULATORY"/>
    <property type="match status" value="1"/>
</dbReference>
<dbReference type="EC" id="2.7.13.3" evidence="3"/>
<dbReference type="CDD" id="cd17546">
    <property type="entry name" value="REC_hyHK_CKI1_RcsC-like"/>
    <property type="match status" value="1"/>
</dbReference>
<gene>
    <name evidence="18" type="ORF">SAMN02745724_01389</name>
</gene>
<dbReference type="InterPro" id="IPR005467">
    <property type="entry name" value="His_kinase_dom"/>
</dbReference>
<keyword evidence="14" id="KW-0175">Coiled coil</keyword>
<keyword evidence="5" id="KW-0808">Transferase</keyword>
<evidence type="ECO:0000259" key="16">
    <source>
        <dbReference type="PROSITE" id="PS50109"/>
    </source>
</evidence>
<dbReference type="Pfam" id="PF02518">
    <property type="entry name" value="HATPase_c"/>
    <property type="match status" value="1"/>
</dbReference>
<dbReference type="SUPFAM" id="SSF55874">
    <property type="entry name" value="ATPase domain of HSP90 chaperone/DNA topoisomerase II/histidine kinase"/>
    <property type="match status" value="1"/>
</dbReference>
<dbReference type="STRING" id="1123010.SAMN02745724_01389"/>
<dbReference type="PROSITE" id="PS50109">
    <property type="entry name" value="HIS_KIN"/>
    <property type="match status" value="1"/>
</dbReference>
<dbReference type="GO" id="GO:0005524">
    <property type="term" value="F:ATP binding"/>
    <property type="evidence" value="ECO:0007669"/>
    <property type="project" value="UniProtKB-KW"/>
</dbReference>
<dbReference type="EMBL" id="FOLO01000007">
    <property type="protein sequence ID" value="SFC31509.1"/>
    <property type="molecule type" value="Genomic_DNA"/>
</dbReference>
<evidence type="ECO:0000256" key="8">
    <source>
        <dbReference type="ARBA" id="ARBA00022777"/>
    </source>
</evidence>
<keyword evidence="11" id="KW-0902">Two-component regulatory system</keyword>
<evidence type="ECO:0000256" key="10">
    <source>
        <dbReference type="ARBA" id="ARBA00022989"/>
    </source>
</evidence>
<dbReference type="InterPro" id="IPR011006">
    <property type="entry name" value="CheY-like_superfamily"/>
</dbReference>
<feature type="transmembrane region" description="Helical" evidence="15">
    <location>
        <begin position="21"/>
        <end position="39"/>
    </location>
</feature>
<evidence type="ECO:0000256" key="6">
    <source>
        <dbReference type="ARBA" id="ARBA00022692"/>
    </source>
</evidence>
<keyword evidence="8 18" id="KW-0418">Kinase</keyword>
<keyword evidence="12 15" id="KW-0472">Membrane</keyword>
<dbReference type="SMART" id="SM00448">
    <property type="entry name" value="REC"/>
    <property type="match status" value="1"/>
</dbReference>
<dbReference type="Gene3D" id="3.40.50.2300">
    <property type="match status" value="1"/>
</dbReference>
<dbReference type="CDD" id="cd00082">
    <property type="entry name" value="HisKA"/>
    <property type="match status" value="1"/>
</dbReference>
<comment type="subcellular location">
    <subcellularLocation>
        <location evidence="2">Membrane</location>
    </subcellularLocation>
</comment>
<dbReference type="SMART" id="SM00387">
    <property type="entry name" value="HATPase_c"/>
    <property type="match status" value="1"/>
</dbReference>
<accession>A0A1I1I4Z0</accession>
<feature type="domain" description="Histidine kinase" evidence="16">
    <location>
        <begin position="307"/>
        <end position="524"/>
    </location>
</feature>
<dbReference type="Proteomes" id="UP000198862">
    <property type="component" value="Unassembled WGS sequence"/>
</dbReference>
<dbReference type="InterPro" id="IPR003661">
    <property type="entry name" value="HisK_dim/P_dom"/>
</dbReference>
<dbReference type="InterPro" id="IPR003594">
    <property type="entry name" value="HATPase_dom"/>
</dbReference>
<proteinExistence type="predicted"/>
<evidence type="ECO:0000256" key="15">
    <source>
        <dbReference type="SAM" id="Phobius"/>
    </source>
</evidence>
<keyword evidence="6 15" id="KW-0812">Transmembrane</keyword>
<dbReference type="InterPro" id="IPR036890">
    <property type="entry name" value="HATPase_C_sf"/>
</dbReference>
<evidence type="ECO:0000256" key="14">
    <source>
        <dbReference type="SAM" id="Coils"/>
    </source>
</evidence>
<evidence type="ECO:0000256" key="2">
    <source>
        <dbReference type="ARBA" id="ARBA00004370"/>
    </source>
</evidence>
<dbReference type="Pfam" id="PF11845">
    <property type="entry name" value="Tll0287-like"/>
    <property type="match status" value="1"/>
</dbReference>
<evidence type="ECO:0000256" key="9">
    <source>
        <dbReference type="ARBA" id="ARBA00022840"/>
    </source>
</evidence>
<keyword evidence="7" id="KW-0547">Nucleotide-binding</keyword>
<evidence type="ECO:0000313" key="18">
    <source>
        <dbReference type="EMBL" id="SFC31509.1"/>
    </source>
</evidence>
<evidence type="ECO:0000256" key="3">
    <source>
        <dbReference type="ARBA" id="ARBA00012438"/>
    </source>
</evidence>
<evidence type="ECO:0000256" key="5">
    <source>
        <dbReference type="ARBA" id="ARBA00022679"/>
    </source>
</evidence>
<dbReference type="GO" id="GO:0016020">
    <property type="term" value="C:membrane"/>
    <property type="evidence" value="ECO:0007669"/>
    <property type="project" value="UniProtKB-SubCell"/>
</dbReference>
<evidence type="ECO:0000313" key="19">
    <source>
        <dbReference type="Proteomes" id="UP000198862"/>
    </source>
</evidence>
<dbReference type="InterPro" id="IPR004358">
    <property type="entry name" value="Sig_transdc_His_kin-like_C"/>
</dbReference>
<name>A0A1I1I4Z0_9GAMM</name>
<dbReference type="SMART" id="SM00388">
    <property type="entry name" value="HisKA"/>
    <property type="match status" value="1"/>
</dbReference>
<dbReference type="AlphaFoldDB" id="A0A1I1I4Z0"/>
<dbReference type="PRINTS" id="PR00344">
    <property type="entry name" value="BCTRLSENSOR"/>
</dbReference>
<dbReference type="Gene3D" id="1.10.287.130">
    <property type="match status" value="1"/>
</dbReference>
<protein>
    <recommendedName>
        <fullName evidence="3">histidine kinase</fullName>
        <ecNumber evidence="3">2.7.13.3</ecNumber>
    </recommendedName>
</protein>
<dbReference type="PANTHER" id="PTHR45339:SF1">
    <property type="entry name" value="HYBRID SIGNAL TRANSDUCTION HISTIDINE KINASE J"/>
    <property type="match status" value="1"/>
</dbReference>
<organism evidence="18 19">
    <name type="scientific">Pseudoalteromonas denitrificans DSM 6059</name>
    <dbReference type="NCBI Taxonomy" id="1123010"/>
    <lineage>
        <taxon>Bacteria</taxon>
        <taxon>Pseudomonadati</taxon>
        <taxon>Pseudomonadota</taxon>
        <taxon>Gammaproteobacteria</taxon>
        <taxon>Alteromonadales</taxon>
        <taxon>Pseudoalteromonadaceae</taxon>
        <taxon>Pseudoalteromonas</taxon>
    </lineage>
</organism>
<dbReference type="Gene3D" id="3.30.565.10">
    <property type="entry name" value="Histidine kinase-like ATPase, C-terminal domain"/>
    <property type="match status" value="1"/>
</dbReference>
<evidence type="ECO:0000259" key="17">
    <source>
        <dbReference type="PROSITE" id="PS50110"/>
    </source>
</evidence>
<feature type="domain" description="Response regulatory" evidence="17">
    <location>
        <begin position="547"/>
        <end position="661"/>
    </location>
</feature>
<dbReference type="Pfam" id="PF00512">
    <property type="entry name" value="HisKA"/>
    <property type="match status" value="1"/>
</dbReference>
<keyword evidence="9" id="KW-0067">ATP-binding</keyword>
<dbReference type="InterPro" id="IPR036097">
    <property type="entry name" value="HisK_dim/P_sf"/>
</dbReference>
<dbReference type="InterPro" id="IPR001789">
    <property type="entry name" value="Sig_transdc_resp-reg_receiver"/>
</dbReference>
<evidence type="ECO:0000256" key="7">
    <source>
        <dbReference type="ARBA" id="ARBA00022741"/>
    </source>
</evidence>
<dbReference type="InterPro" id="IPR021796">
    <property type="entry name" value="Tll0287-like_dom"/>
</dbReference>
<keyword evidence="19" id="KW-1185">Reference proteome</keyword>